<comment type="caution">
    <text evidence="1">The sequence shown here is derived from an EMBL/GenBank/DDBJ whole genome shotgun (WGS) entry which is preliminary data.</text>
</comment>
<sequence length="86" mass="10114">MVHMTSYLFQPNIENMATYIQELKILIDNFLAATVKLNARWFNKMKFHKLTHLPWHIQRFGPPILFATESCERNNTVTHEALSHSS</sequence>
<keyword evidence="2" id="KW-1185">Reference proteome</keyword>
<protein>
    <submittedName>
        <fullName evidence="1">Uncharacterized protein</fullName>
    </submittedName>
</protein>
<evidence type="ECO:0000313" key="1">
    <source>
        <dbReference type="EMBL" id="KAG0151905.1"/>
    </source>
</evidence>
<gene>
    <name evidence="1" type="ORF">CROQUDRAFT_693848</name>
</gene>
<dbReference type="EMBL" id="MU167210">
    <property type="protein sequence ID" value="KAG0151905.1"/>
    <property type="molecule type" value="Genomic_DNA"/>
</dbReference>
<dbReference type="PANTHER" id="PTHR31912">
    <property type="entry name" value="IP13529P"/>
    <property type="match status" value="1"/>
</dbReference>
<accession>A0A9P6NR87</accession>
<dbReference type="Proteomes" id="UP000886653">
    <property type="component" value="Unassembled WGS sequence"/>
</dbReference>
<organism evidence="1 2">
    <name type="scientific">Cronartium quercuum f. sp. fusiforme G11</name>
    <dbReference type="NCBI Taxonomy" id="708437"/>
    <lineage>
        <taxon>Eukaryota</taxon>
        <taxon>Fungi</taxon>
        <taxon>Dikarya</taxon>
        <taxon>Basidiomycota</taxon>
        <taxon>Pucciniomycotina</taxon>
        <taxon>Pucciniomycetes</taxon>
        <taxon>Pucciniales</taxon>
        <taxon>Coleosporiaceae</taxon>
        <taxon>Cronartium</taxon>
    </lineage>
</organism>
<proteinExistence type="predicted"/>
<evidence type="ECO:0000313" key="2">
    <source>
        <dbReference type="Proteomes" id="UP000886653"/>
    </source>
</evidence>
<dbReference type="PANTHER" id="PTHR31912:SF34">
    <property type="entry name" value="NOTOCHORD-RELATED PROTEIN"/>
    <property type="match status" value="1"/>
</dbReference>
<name>A0A9P6NR87_9BASI</name>
<reference evidence="1" key="1">
    <citation type="submission" date="2013-11" db="EMBL/GenBank/DDBJ databases">
        <title>Genome sequence of the fusiform rust pathogen reveals effectors for host alternation and coevolution with pine.</title>
        <authorList>
            <consortium name="DOE Joint Genome Institute"/>
            <person name="Smith K."/>
            <person name="Pendleton A."/>
            <person name="Kubisiak T."/>
            <person name="Anderson C."/>
            <person name="Salamov A."/>
            <person name="Aerts A."/>
            <person name="Riley R."/>
            <person name="Clum A."/>
            <person name="Lindquist E."/>
            <person name="Ence D."/>
            <person name="Campbell M."/>
            <person name="Kronenberg Z."/>
            <person name="Feau N."/>
            <person name="Dhillon B."/>
            <person name="Hamelin R."/>
            <person name="Burleigh J."/>
            <person name="Smith J."/>
            <person name="Yandell M."/>
            <person name="Nelson C."/>
            <person name="Grigoriev I."/>
            <person name="Davis J."/>
        </authorList>
    </citation>
    <scope>NUCLEOTIDE SEQUENCE</scope>
    <source>
        <strain evidence="1">G11</strain>
    </source>
</reference>
<dbReference type="OrthoDB" id="2506088at2759"/>
<dbReference type="AlphaFoldDB" id="A0A9P6NR87"/>